<protein>
    <recommendedName>
        <fullName evidence="3">histidine kinase</fullName>
        <ecNumber evidence="3">2.7.13.3</ecNumber>
    </recommendedName>
</protein>
<keyword evidence="7" id="KW-0808">Transferase</keyword>
<dbReference type="InterPro" id="IPR038421">
    <property type="entry name" value="RisS_PPD_sf"/>
</dbReference>
<dbReference type="CDD" id="cd00082">
    <property type="entry name" value="HisKA"/>
    <property type="match status" value="1"/>
</dbReference>
<keyword evidence="13" id="KW-0902">Two-component regulatory system</keyword>
<dbReference type="Gene3D" id="3.30.450.300">
    <property type="entry name" value="Sensor histidine kinase RisS, periplasmic domain"/>
    <property type="match status" value="1"/>
</dbReference>
<comment type="caution">
    <text evidence="18">The sequence shown here is derived from an EMBL/GenBank/DDBJ whole genome shotgun (WGS) entry which is preliminary data.</text>
</comment>
<dbReference type="SUPFAM" id="SSF47384">
    <property type="entry name" value="Homodimeric domain of signal transducing histidine kinase"/>
    <property type="match status" value="1"/>
</dbReference>
<sequence>MSANAPAQPPKPPFDPAPATLAKPSLARRVFGGLSGRLYWRTFFLIVLLVLASLAGWFQSFRVLQLGPQVEQTSRQITSLIDLTRIALVHAAPEYRTALLDELVKREDIYIYPREASDQWTPMAHTDFTRRLTASVDQRLHEKLDFADVVNGRSGLWIGFRIERSDYWLLLDRSRIDPSLGEAWIIWGVLATLLAMIGAAIIARFINRPLRDLSIATAMVREGDFSQQLNETSGTQEIREVNRGFNRMARALQEIDQDRALMLAGISHDIRTPLARLRLEAELSVPDPQARQDIIADIEQADSIISKFMEYARTASPVRESVDLPDLVTKIMADYSKDADLRIRMPSNAEAQALADPLELQRIIVNLIENARRYGRTPGSNRVELDIGISKRSNEVCLSVRDHGPGVTADHLPLLTRPFFRGNEARTAAKGTGLGLAIVDRTITRMAGRLEISNAKGGGLMLRIWLQRDPADVLPPPQL</sequence>
<dbReference type="PRINTS" id="PR00344">
    <property type="entry name" value="BCTRLSENSOR"/>
</dbReference>
<evidence type="ECO:0000259" key="17">
    <source>
        <dbReference type="PROSITE" id="PS50885"/>
    </source>
</evidence>
<accession>E6PSJ9</accession>
<organism evidence="18">
    <name type="scientific">mine drainage metagenome</name>
    <dbReference type="NCBI Taxonomy" id="410659"/>
    <lineage>
        <taxon>unclassified sequences</taxon>
        <taxon>metagenomes</taxon>
        <taxon>ecological metagenomes</taxon>
    </lineage>
</organism>
<evidence type="ECO:0000256" key="3">
    <source>
        <dbReference type="ARBA" id="ARBA00012438"/>
    </source>
</evidence>
<evidence type="ECO:0000256" key="4">
    <source>
        <dbReference type="ARBA" id="ARBA00022475"/>
    </source>
</evidence>
<evidence type="ECO:0000256" key="6">
    <source>
        <dbReference type="ARBA" id="ARBA00022553"/>
    </source>
</evidence>
<dbReference type="SMART" id="SM00388">
    <property type="entry name" value="HisKA"/>
    <property type="match status" value="1"/>
</dbReference>
<feature type="transmembrane region" description="Helical" evidence="15">
    <location>
        <begin position="38"/>
        <end position="58"/>
    </location>
</feature>
<name>E6PSJ9_9ZZZZ</name>
<evidence type="ECO:0000256" key="9">
    <source>
        <dbReference type="ARBA" id="ARBA00022741"/>
    </source>
</evidence>
<dbReference type="PROSITE" id="PS50885">
    <property type="entry name" value="HAMP"/>
    <property type="match status" value="1"/>
</dbReference>
<evidence type="ECO:0000256" key="5">
    <source>
        <dbReference type="ARBA" id="ARBA00022519"/>
    </source>
</evidence>
<evidence type="ECO:0000256" key="2">
    <source>
        <dbReference type="ARBA" id="ARBA00004429"/>
    </source>
</evidence>
<dbReference type="Pfam" id="PF16524">
    <property type="entry name" value="RisS_PPD"/>
    <property type="match status" value="1"/>
</dbReference>
<evidence type="ECO:0000259" key="16">
    <source>
        <dbReference type="PROSITE" id="PS50109"/>
    </source>
</evidence>
<dbReference type="GO" id="GO:0005886">
    <property type="term" value="C:plasma membrane"/>
    <property type="evidence" value="ECO:0007669"/>
    <property type="project" value="UniProtKB-SubCell"/>
</dbReference>
<feature type="domain" description="Histidine kinase" evidence="16">
    <location>
        <begin position="265"/>
        <end position="470"/>
    </location>
</feature>
<evidence type="ECO:0000256" key="11">
    <source>
        <dbReference type="ARBA" id="ARBA00022840"/>
    </source>
</evidence>
<dbReference type="Pfam" id="PF02518">
    <property type="entry name" value="HATPase_c"/>
    <property type="match status" value="1"/>
</dbReference>
<dbReference type="Gene3D" id="1.10.8.500">
    <property type="entry name" value="HAMP domain in histidine kinase"/>
    <property type="match status" value="1"/>
</dbReference>
<feature type="transmembrane region" description="Helical" evidence="15">
    <location>
        <begin position="184"/>
        <end position="206"/>
    </location>
</feature>
<dbReference type="PANTHER" id="PTHR44936">
    <property type="entry name" value="SENSOR PROTEIN CREC"/>
    <property type="match status" value="1"/>
</dbReference>
<dbReference type="InterPro" id="IPR003661">
    <property type="entry name" value="HisK_dim/P_dom"/>
</dbReference>
<dbReference type="PANTHER" id="PTHR44936:SF5">
    <property type="entry name" value="SENSOR HISTIDINE KINASE ENVZ"/>
    <property type="match status" value="1"/>
</dbReference>
<dbReference type="Gene3D" id="3.30.565.10">
    <property type="entry name" value="Histidine kinase-like ATPase, C-terminal domain"/>
    <property type="match status" value="1"/>
</dbReference>
<evidence type="ECO:0000313" key="18">
    <source>
        <dbReference type="EMBL" id="CBH97906.1"/>
    </source>
</evidence>
<evidence type="ECO:0000256" key="13">
    <source>
        <dbReference type="ARBA" id="ARBA00023012"/>
    </source>
</evidence>
<proteinExistence type="predicted"/>
<keyword evidence="11" id="KW-0067">ATP-binding</keyword>
<dbReference type="CDD" id="cd06225">
    <property type="entry name" value="HAMP"/>
    <property type="match status" value="1"/>
</dbReference>
<keyword evidence="14 15" id="KW-0472">Membrane</keyword>
<dbReference type="SMART" id="SM00387">
    <property type="entry name" value="HATPase_c"/>
    <property type="match status" value="1"/>
</dbReference>
<keyword evidence="4" id="KW-1003">Cell membrane</keyword>
<evidence type="ECO:0000256" key="15">
    <source>
        <dbReference type="SAM" id="Phobius"/>
    </source>
</evidence>
<comment type="catalytic activity">
    <reaction evidence="1">
        <text>ATP + protein L-histidine = ADP + protein N-phospho-L-histidine.</text>
        <dbReference type="EC" id="2.7.13.3"/>
    </reaction>
</comment>
<dbReference type="InterPro" id="IPR004358">
    <property type="entry name" value="Sig_transdc_His_kin-like_C"/>
</dbReference>
<feature type="domain" description="HAMP" evidence="17">
    <location>
        <begin position="204"/>
        <end position="257"/>
    </location>
</feature>
<dbReference type="Pfam" id="PF00512">
    <property type="entry name" value="HisKA"/>
    <property type="match status" value="1"/>
</dbReference>
<evidence type="ECO:0000256" key="12">
    <source>
        <dbReference type="ARBA" id="ARBA00022989"/>
    </source>
</evidence>
<dbReference type="EC" id="2.7.13.3" evidence="3"/>
<evidence type="ECO:0000256" key="7">
    <source>
        <dbReference type="ARBA" id="ARBA00022679"/>
    </source>
</evidence>
<keyword evidence="9" id="KW-0547">Nucleotide-binding</keyword>
<dbReference type="GO" id="GO:0005524">
    <property type="term" value="F:ATP binding"/>
    <property type="evidence" value="ECO:0007669"/>
    <property type="project" value="UniProtKB-KW"/>
</dbReference>
<keyword evidence="6" id="KW-0597">Phosphoprotein</keyword>
<reference evidence="18" key="1">
    <citation type="submission" date="2009-10" db="EMBL/GenBank/DDBJ databases">
        <title>Diversity of trophic interactions inside an arsenic-rich microbial ecosystem.</title>
        <authorList>
            <person name="Bertin P.N."/>
            <person name="Heinrich-Salmeron A."/>
            <person name="Pelletier E."/>
            <person name="Goulhen-Chollet F."/>
            <person name="Arsene-Ploetze F."/>
            <person name="Gallien S."/>
            <person name="Calteau A."/>
            <person name="Vallenet D."/>
            <person name="Casiot C."/>
            <person name="Chane-Woon-Ming B."/>
            <person name="Giloteaux L."/>
            <person name="Barakat M."/>
            <person name="Bonnefoy V."/>
            <person name="Bruneel O."/>
            <person name="Chandler M."/>
            <person name="Cleiss J."/>
            <person name="Duran R."/>
            <person name="Elbaz-Poulichet F."/>
            <person name="Fonknechten N."/>
            <person name="Lauga B."/>
            <person name="Mornico D."/>
            <person name="Ortet P."/>
            <person name="Schaeffer C."/>
            <person name="Siguier P."/>
            <person name="Alexander Thil Smith A."/>
            <person name="Van Dorsselaer A."/>
            <person name="Weissenbach J."/>
            <person name="Medigue C."/>
            <person name="Le Paslier D."/>
        </authorList>
    </citation>
    <scope>NUCLEOTIDE SEQUENCE</scope>
</reference>
<dbReference type="InterPro" id="IPR032408">
    <property type="entry name" value="RisS_PPD"/>
</dbReference>
<dbReference type="EMBL" id="CABM01000048">
    <property type="protein sequence ID" value="CBH97906.1"/>
    <property type="molecule type" value="Genomic_DNA"/>
</dbReference>
<dbReference type="InterPro" id="IPR036097">
    <property type="entry name" value="HisK_dim/P_sf"/>
</dbReference>
<evidence type="ECO:0000256" key="10">
    <source>
        <dbReference type="ARBA" id="ARBA00022777"/>
    </source>
</evidence>
<keyword evidence="8 15" id="KW-0812">Transmembrane</keyword>
<dbReference type="GO" id="GO:0000155">
    <property type="term" value="F:phosphorelay sensor kinase activity"/>
    <property type="evidence" value="ECO:0007669"/>
    <property type="project" value="InterPro"/>
</dbReference>
<evidence type="ECO:0000256" key="14">
    <source>
        <dbReference type="ARBA" id="ARBA00023136"/>
    </source>
</evidence>
<dbReference type="SMART" id="SM00304">
    <property type="entry name" value="HAMP"/>
    <property type="match status" value="1"/>
</dbReference>
<dbReference type="AlphaFoldDB" id="E6PSJ9"/>
<dbReference type="Pfam" id="PF00672">
    <property type="entry name" value="HAMP"/>
    <property type="match status" value="1"/>
</dbReference>
<dbReference type="PROSITE" id="PS50109">
    <property type="entry name" value="HIS_KIN"/>
    <property type="match status" value="1"/>
</dbReference>
<gene>
    <name evidence="18" type="ORF">CARN2_3382</name>
</gene>
<comment type="subcellular location">
    <subcellularLocation>
        <location evidence="2">Cell inner membrane</location>
        <topology evidence="2">Multi-pass membrane protein</topology>
    </subcellularLocation>
</comment>
<evidence type="ECO:0000256" key="1">
    <source>
        <dbReference type="ARBA" id="ARBA00000085"/>
    </source>
</evidence>
<dbReference type="InterPro" id="IPR050980">
    <property type="entry name" value="2C_sensor_his_kinase"/>
</dbReference>
<dbReference type="InterPro" id="IPR005467">
    <property type="entry name" value="His_kinase_dom"/>
</dbReference>
<keyword evidence="12 15" id="KW-1133">Transmembrane helix</keyword>
<dbReference type="SUPFAM" id="SSF158472">
    <property type="entry name" value="HAMP domain-like"/>
    <property type="match status" value="1"/>
</dbReference>
<dbReference type="Gene3D" id="1.10.287.130">
    <property type="match status" value="1"/>
</dbReference>
<keyword evidence="10 18" id="KW-0418">Kinase</keyword>
<dbReference type="InterPro" id="IPR036890">
    <property type="entry name" value="HATPase_C_sf"/>
</dbReference>
<dbReference type="InterPro" id="IPR003660">
    <property type="entry name" value="HAMP_dom"/>
</dbReference>
<evidence type="ECO:0000256" key="8">
    <source>
        <dbReference type="ARBA" id="ARBA00022692"/>
    </source>
</evidence>
<keyword evidence="5" id="KW-0997">Cell inner membrane</keyword>
<dbReference type="SUPFAM" id="SSF55874">
    <property type="entry name" value="ATPase domain of HSP90 chaperone/DNA topoisomerase II/histidine kinase"/>
    <property type="match status" value="1"/>
</dbReference>
<dbReference type="InterPro" id="IPR003594">
    <property type="entry name" value="HATPase_dom"/>
</dbReference>